<keyword evidence="2" id="KW-1185">Reference proteome</keyword>
<reference evidence="1 2" key="1">
    <citation type="submission" date="2020-08" db="EMBL/GenBank/DDBJ databases">
        <title>Draft genome sequencing of an Anaerocolumna strain isolated from anoxic soil subjected to BSD treatment.</title>
        <authorList>
            <person name="Uek A."/>
            <person name="Tonouchi A."/>
        </authorList>
    </citation>
    <scope>NUCLEOTIDE SEQUENCE [LARGE SCALE GENOMIC DNA]</scope>
    <source>
        <strain evidence="1 2">CTTW</strain>
    </source>
</reference>
<name>A0A7M3SA14_9FIRM</name>
<evidence type="ECO:0000313" key="2">
    <source>
        <dbReference type="Proteomes" id="UP000515703"/>
    </source>
</evidence>
<dbReference type="EMBL" id="AP023368">
    <property type="protein sequence ID" value="BCK01432.1"/>
    <property type="molecule type" value="Genomic_DNA"/>
</dbReference>
<dbReference type="Proteomes" id="UP000515703">
    <property type="component" value="Chromosome"/>
</dbReference>
<protein>
    <submittedName>
        <fullName evidence="1">Uncharacterized protein</fullName>
    </submittedName>
</protein>
<dbReference type="RefSeq" id="WP_185256997.1">
    <property type="nucleotide sequence ID" value="NZ_AP023368.1"/>
</dbReference>
<gene>
    <name evidence="1" type="ORF">bsdcttw_44720</name>
</gene>
<proteinExistence type="predicted"/>
<reference evidence="1 2" key="2">
    <citation type="submission" date="2020-08" db="EMBL/GenBank/DDBJ databases">
        <authorList>
            <person name="Ueki A."/>
            <person name="Tonouchi A."/>
        </authorList>
    </citation>
    <scope>NUCLEOTIDE SEQUENCE [LARGE SCALE GENOMIC DNA]</scope>
    <source>
        <strain evidence="1 2">CTTW</strain>
    </source>
</reference>
<organism evidence="1 2">
    <name type="scientific">Anaerocolumna chitinilytica</name>
    <dbReference type="NCBI Taxonomy" id="1727145"/>
    <lineage>
        <taxon>Bacteria</taxon>
        <taxon>Bacillati</taxon>
        <taxon>Bacillota</taxon>
        <taxon>Clostridia</taxon>
        <taxon>Lachnospirales</taxon>
        <taxon>Lachnospiraceae</taxon>
        <taxon>Anaerocolumna</taxon>
    </lineage>
</organism>
<evidence type="ECO:0000313" key="1">
    <source>
        <dbReference type="EMBL" id="BCK01432.1"/>
    </source>
</evidence>
<dbReference type="AlphaFoldDB" id="A0A7M3SA14"/>
<accession>A0A7M3SA14</accession>
<dbReference type="KEGG" id="acht:bsdcttw_44720"/>
<sequence length="107" mass="12657">MHSHHIVFRSHGGLDFDLNLIDLTLEEHEGDQGPHRNRERDLELKLNLQSRLQEIFHEETYTIEQISRLLGKSKRYFEKNFKRVPSAAGAYKREDIIRKLMGGKIYP</sequence>